<dbReference type="Proteomes" id="UP001054837">
    <property type="component" value="Unassembled WGS sequence"/>
</dbReference>
<accession>A0AAV4W1F1</accession>
<gene>
    <name evidence="2" type="ORF">CDAR_123931</name>
</gene>
<protein>
    <submittedName>
        <fullName evidence="2">Uncharacterized protein</fullName>
    </submittedName>
</protein>
<evidence type="ECO:0000313" key="3">
    <source>
        <dbReference type="Proteomes" id="UP001054837"/>
    </source>
</evidence>
<organism evidence="2 3">
    <name type="scientific">Caerostris darwini</name>
    <dbReference type="NCBI Taxonomy" id="1538125"/>
    <lineage>
        <taxon>Eukaryota</taxon>
        <taxon>Metazoa</taxon>
        <taxon>Ecdysozoa</taxon>
        <taxon>Arthropoda</taxon>
        <taxon>Chelicerata</taxon>
        <taxon>Arachnida</taxon>
        <taxon>Araneae</taxon>
        <taxon>Araneomorphae</taxon>
        <taxon>Entelegynae</taxon>
        <taxon>Araneoidea</taxon>
        <taxon>Araneidae</taxon>
        <taxon>Caerostris</taxon>
    </lineage>
</organism>
<comment type="caution">
    <text evidence="2">The sequence shown here is derived from an EMBL/GenBank/DDBJ whole genome shotgun (WGS) entry which is preliminary data.</text>
</comment>
<evidence type="ECO:0000256" key="1">
    <source>
        <dbReference type="SAM" id="MobiDB-lite"/>
    </source>
</evidence>
<feature type="compositionally biased region" description="Basic and acidic residues" evidence="1">
    <location>
        <begin position="1"/>
        <end position="10"/>
    </location>
</feature>
<proteinExistence type="predicted"/>
<name>A0AAV4W1F1_9ARAC</name>
<reference evidence="2 3" key="1">
    <citation type="submission" date="2021-06" db="EMBL/GenBank/DDBJ databases">
        <title>Caerostris darwini draft genome.</title>
        <authorList>
            <person name="Kono N."/>
            <person name="Arakawa K."/>
        </authorList>
    </citation>
    <scope>NUCLEOTIDE SEQUENCE [LARGE SCALE GENOMIC DNA]</scope>
</reference>
<dbReference type="EMBL" id="BPLQ01013941">
    <property type="protein sequence ID" value="GIY76029.1"/>
    <property type="molecule type" value="Genomic_DNA"/>
</dbReference>
<keyword evidence="3" id="KW-1185">Reference proteome</keyword>
<evidence type="ECO:0000313" key="2">
    <source>
        <dbReference type="EMBL" id="GIY76029.1"/>
    </source>
</evidence>
<feature type="region of interest" description="Disordered" evidence="1">
    <location>
        <begin position="1"/>
        <end position="42"/>
    </location>
</feature>
<dbReference type="AlphaFoldDB" id="A0AAV4W1F1"/>
<sequence>MQNSRQEHRQKTGRRKLLPRHLFADPSGSHRRETLTTDPDDYLNSKETMGEIYLAQIPWRLPPLSKEAQLYPSSTPWKQSGFSRRIFFTTSRTLTATI</sequence>